<dbReference type="EMBL" id="CP003261">
    <property type="protein sequence ID" value="AGK97366.1"/>
    <property type="molecule type" value="Genomic_DNA"/>
</dbReference>
<evidence type="ECO:0000256" key="1">
    <source>
        <dbReference type="ARBA" id="ARBA00023125"/>
    </source>
</evidence>
<dbReference type="Pfam" id="PF01381">
    <property type="entry name" value="HTH_3"/>
    <property type="match status" value="1"/>
</dbReference>
<dbReference type="STRING" id="86416.Clopa_2505"/>
<proteinExistence type="predicted"/>
<dbReference type="OrthoDB" id="1928139at2"/>
<accession>R4K6P2</accession>
<feature type="domain" description="HTH cro/C1-type" evidence="2">
    <location>
        <begin position="8"/>
        <end position="62"/>
    </location>
</feature>
<dbReference type="InterPro" id="IPR001387">
    <property type="entry name" value="Cro/C1-type_HTH"/>
</dbReference>
<dbReference type="SUPFAM" id="SSF47413">
    <property type="entry name" value="lambda repressor-like DNA-binding domains"/>
    <property type="match status" value="1"/>
</dbReference>
<dbReference type="PANTHER" id="PTHR46558:SF11">
    <property type="entry name" value="HTH-TYPE TRANSCRIPTIONAL REGULATOR XRE"/>
    <property type="match status" value="1"/>
</dbReference>
<name>R4K6P2_CLOPA</name>
<evidence type="ECO:0000313" key="4">
    <source>
        <dbReference type="Proteomes" id="UP000013523"/>
    </source>
</evidence>
<dbReference type="eggNOG" id="COG1396">
    <property type="taxonomic scope" value="Bacteria"/>
</dbReference>
<organism evidence="3 4">
    <name type="scientific">Clostridium pasteurianum BC1</name>
    <dbReference type="NCBI Taxonomy" id="86416"/>
    <lineage>
        <taxon>Bacteria</taxon>
        <taxon>Bacillati</taxon>
        <taxon>Bacillota</taxon>
        <taxon>Clostridia</taxon>
        <taxon>Eubacteriales</taxon>
        <taxon>Clostridiaceae</taxon>
        <taxon>Clostridium</taxon>
    </lineage>
</organism>
<gene>
    <name evidence="3" type="ORF">Clopa_2505</name>
</gene>
<dbReference type="PROSITE" id="PS50943">
    <property type="entry name" value="HTH_CROC1"/>
    <property type="match status" value="1"/>
</dbReference>
<dbReference type="Proteomes" id="UP000013523">
    <property type="component" value="Chromosome"/>
</dbReference>
<sequence length="144" mass="16719">MATFQERMKEIRTEKDITLEDLAKALNTTKSTLSRYENNLRVPNVDFINQLAKYFNVSVDYLLGNTDNPNIKNSESKLTKKDEKDIQKALSKTLEQLESSQDGLMFDGEPMDETTREMLRISIENSMRIAKEAAKKYTPKKYRK</sequence>
<dbReference type="GO" id="GO:0003677">
    <property type="term" value="F:DNA binding"/>
    <property type="evidence" value="ECO:0007669"/>
    <property type="project" value="UniProtKB-KW"/>
</dbReference>
<evidence type="ECO:0000313" key="3">
    <source>
        <dbReference type="EMBL" id="AGK97366.1"/>
    </source>
</evidence>
<dbReference type="PATRIC" id="fig|86416.3.peg.2489"/>
<dbReference type="SMART" id="SM00530">
    <property type="entry name" value="HTH_XRE"/>
    <property type="match status" value="1"/>
</dbReference>
<dbReference type="Gene3D" id="1.10.260.40">
    <property type="entry name" value="lambda repressor-like DNA-binding domains"/>
    <property type="match status" value="1"/>
</dbReference>
<keyword evidence="1" id="KW-0238">DNA-binding</keyword>
<dbReference type="PANTHER" id="PTHR46558">
    <property type="entry name" value="TRACRIPTIONAL REGULATORY PROTEIN-RELATED-RELATED"/>
    <property type="match status" value="1"/>
</dbReference>
<dbReference type="KEGG" id="cpas:Clopa_2505"/>
<evidence type="ECO:0000259" key="2">
    <source>
        <dbReference type="PROSITE" id="PS50943"/>
    </source>
</evidence>
<keyword evidence="4" id="KW-1185">Reference proteome</keyword>
<reference evidence="3 4" key="1">
    <citation type="submission" date="2012-01" db="EMBL/GenBank/DDBJ databases">
        <title>Complete sequence of chromosome of Clostridium pasteurianum BC1.</title>
        <authorList>
            <consortium name="US DOE Joint Genome Institute"/>
            <person name="Lucas S."/>
            <person name="Han J."/>
            <person name="Lapidus A."/>
            <person name="Cheng J.-F."/>
            <person name="Goodwin L."/>
            <person name="Pitluck S."/>
            <person name="Peters L."/>
            <person name="Mikhailova N."/>
            <person name="Teshima H."/>
            <person name="Detter J.C."/>
            <person name="Han C."/>
            <person name="Tapia R."/>
            <person name="Land M."/>
            <person name="Hauser L."/>
            <person name="Kyrpides N."/>
            <person name="Ivanova N."/>
            <person name="Pagani I."/>
            <person name="Dunn J."/>
            <person name="Taghavi S."/>
            <person name="Francis A."/>
            <person name="van der Lelie D."/>
            <person name="Woyke T."/>
        </authorList>
    </citation>
    <scope>NUCLEOTIDE SEQUENCE [LARGE SCALE GENOMIC DNA]</scope>
    <source>
        <strain evidence="3 4">BC1</strain>
    </source>
</reference>
<dbReference type="HOGENOM" id="CLU_066192_4_0_9"/>
<dbReference type="CDD" id="cd00093">
    <property type="entry name" value="HTH_XRE"/>
    <property type="match status" value="1"/>
</dbReference>
<dbReference type="InterPro" id="IPR010982">
    <property type="entry name" value="Lambda_DNA-bd_dom_sf"/>
</dbReference>
<protein>
    <submittedName>
        <fullName evidence="3">Putative transcriptional regulator</fullName>
    </submittedName>
</protein>
<dbReference type="AlphaFoldDB" id="R4K6P2"/>
<dbReference type="RefSeq" id="WP_015615667.1">
    <property type="nucleotide sequence ID" value="NC_021182.1"/>
</dbReference>